<dbReference type="PANTHER" id="PTHR21240">
    <property type="entry name" value="2-AMINO-3-CARBOXYLMUCONATE-6-SEMIALDEHYDE DECARBOXYLASE"/>
    <property type="match status" value="1"/>
</dbReference>
<name>A0A345ZUU5_9HYPH</name>
<proteinExistence type="predicted"/>
<dbReference type="PANTHER" id="PTHR21240:SF30">
    <property type="entry name" value="AMIDOHYDROLASE-RELATED DOMAIN-CONTAINING PROTEIN-RELATED"/>
    <property type="match status" value="1"/>
</dbReference>
<dbReference type="OrthoDB" id="149172at2"/>
<dbReference type="KEGG" id="ptaw:DW352_09320"/>
<evidence type="ECO:0000259" key="2">
    <source>
        <dbReference type="Pfam" id="PF04909"/>
    </source>
</evidence>
<evidence type="ECO:0000313" key="4">
    <source>
        <dbReference type="Proteomes" id="UP000254889"/>
    </source>
</evidence>
<feature type="domain" description="Amidohydrolase-related" evidence="2">
    <location>
        <begin position="44"/>
        <end position="323"/>
    </location>
</feature>
<dbReference type="GO" id="GO:0005829">
    <property type="term" value="C:cytosol"/>
    <property type="evidence" value="ECO:0007669"/>
    <property type="project" value="TreeGrafter"/>
</dbReference>
<dbReference type="GO" id="GO:0019748">
    <property type="term" value="P:secondary metabolic process"/>
    <property type="evidence" value="ECO:0007669"/>
    <property type="project" value="TreeGrafter"/>
</dbReference>
<dbReference type="Pfam" id="PF04909">
    <property type="entry name" value="Amidohydro_2"/>
    <property type="match status" value="1"/>
</dbReference>
<keyword evidence="1" id="KW-0456">Lyase</keyword>
<keyword evidence="4" id="KW-1185">Reference proteome</keyword>
<dbReference type="GO" id="GO:0016787">
    <property type="term" value="F:hydrolase activity"/>
    <property type="evidence" value="ECO:0007669"/>
    <property type="project" value="UniProtKB-KW"/>
</dbReference>
<protein>
    <submittedName>
        <fullName evidence="3">Amidohydrolase</fullName>
    </submittedName>
</protein>
<dbReference type="Gene3D" id="3.20.20.140">
    <property type="entry name" value="Metal-dependent hydrolases"/>
    <property type="match status" value="1"/>
</dbReference>
<dbReference type="AlphaFoldDB" id="A0A345ZUU5"/>
<dbReference type="InterPro" id="IPR032466">
    <property type="entry name" value="Metal_Hydrolase"/>
</dbReference>
<evidence type="ECO:0000313" key="3">
    <source>
        <dbReference type="EMBL" id="AXK80692.1"/>
    </source>
</evidence>
<sequence length="324" mass="35227">MRVIAIEEHFITPAFVAGPGKVSIERFKTGRPGGAALVDKLSDIGDKRVAEMDAGGVDMQVLSLNSPGVEQAEAAEAVALARDTNDYLAEAIKRHPARFAGFASLAIQSPDDAADELERAVRKLGFKGANINGHTRGRYLDDAFFTPILARAEALGVPIYLHPTVPPQAVVDASYGGFSPAVSGVFAAGGWGWHIETAVHVLRLILGGVFDRHPELQVAIGHLGEGIPFMLQRLNKTLPPSLTKLQRPVADYLRENVHYTFGGFNFMPTFLNLLLEVGVDRIMFSVDYPYCTMEESCSFLRHLPVSEADRTRIAHGNAERLLAL</sequence>
<dbReference type="GO" id="GO:0016831">
    <property type="term" value="F:carboxy-lyase activity"/>
    <property type="evidence" value="ECO:0007669"/>
    <property type="project" value="InterPro"/>
</dbReference>
<dbReference type="InterPro" id="IPR032465">
    <property type="entry name" value="ACMSD"/>
</dbReference>
<dbReference type="SUPFAM" id="SSF51556">
    <property type="entry name" value="Metallo-dependent hydrolases"/>
    <property type="match status" value="1"/>
</dbReference>
<dbReference type="Proteomes" id="UP000254889">
    <property type="component" value="Chromosome"/>
</dbReference>
<evidence type="ECO:0000256" key="1">
    <source>
        <dbReference type="ARBA" id="ARBA00023239"/>
    </source>
</evidence>
<dbReference type="EMBL" id="CP031417">
    <property type="protein sequence ID" value="AXK80692.1"/>
    <property type="molecule type" value="Genomic_DNA"/>
</dbReference>
<keyword evidence="3" id="KW-0378">Hydrolase</keyword>
<gene>
    <name evidence="3" type="ORF">DW352_09320</name>
</gene>
<organism evidence="3 4">
    <name type="scientific">Pseudolabrys taiwanensis</name>
    <dbReference type="NCBI Taxonomy" id="331696"/>
    <lineage>
        <taxon>Bacteria</taxon>
        <taxon>Pseudomonadati</taxon>
        <taxon>Pseudomonadota</taxon>
        <taxon>Alphaproteobacteria</taxon>
        <taxon>Hyphomicrobiales</taxon>
        <taxon>Xanthobacteraceae</taxon>
        <taxon>Pseudolabrys</taxon>
    </lineage>
</organism>
<accession>A0A345ZUU5</accession>
<reference evidence="3 4" key="1">
    <citation type="submission" date="2018-07" db="EMBL/GenBank/DDBJ databases">
        <authorList>
            <person name="Quirk P.G."/>
            <person name="Krulwich T.A."/>
        </authorList>
    </citation>
    <scope>NUCLEOTIDE SEQUENCE [LARGE SCALE GENOMIC DNA]</scope>
    <source>
        <strain evidence="3 4">CC-BB4</strain>
    </source>
</reference>
<dbReference type="RefSeq" id="WP_115690590.1">
    <property type="nucleotide sequence ID" value="NZ_CP031417.1"/>
</dbReference>
<dbReference type="InterPro" id="IPR006680">
    <property type="entry name" value="Amidohydro-rel"/>
</dbReference>